<gene>
    <name evidence="3" type="ORF">AFUS01_LOCUS41331</name>
</gene>
<evidence type="ECO:0000313" key="3">
    <source>
        <dbReference type="EMBL" id="CAG7831593.1"/>
    </source>
</evidence>
<comment type="caution">
    <text evidence="3">The sequence shown here is derived from an EMBL/GenBank/DDBJ whole genome shotgun (WGS) entry which is preliminary data.</text>
</comment>
<proteinExistence type="predicted"/>
<accession>A0A8J2LGZ2</accession>
<feature type="region of interest" description="Disordered" evidence="1">
    <location>
        <begin position="415"/>
        <end position="470"/>
    </location>
</feature>
<evidence type="ECO:0000256" key="2">
    <source>
        <dbReference type="SAM" id="Phobius"/>
    </source>
</evidence>
<evidence type="ECO:0000313" key="4">
    <source>
        <dbReference type="Proteomes" id="UP000708208"/>
    </source>
</evidence>
<feature type="compositionally biased region" description="Low complexity" evidence="1">
    <location>
        <begin position="446"/>
        <end position="462"/>
    </location>
</feature>
<keyword evidence="4" id="KW-1185">Reference proteome</keyword>
<evidence type="ECO:0000256" key="1">
    <source>
        <dbReference type="SAM" id="MobiDB-lite"/>
    </source>
</evidence>
<feature type="region of interest" description="Disordered" evidence="1">
    <location>
        <begin position="309"/>
        <end position="354"/>
    </location>
</feature>
<dbReference type="AlphaFoldDB" id="A0A8J2LGZ2"/>
<sequence>MQDQKRLKREKQNWAPLLPVCLSYSQHDTSERVRLGVKDEQQVNRTASRIEYFRNNYDVMTGLRIAGTLGGFFVLVLLTLLYKSKCKKSSREPSPVPMGVVGPTLPTPRASVIHSSLQERSSLAVVTESPQYMTQMNHKYFNKPAVLLTAANSESSDEDFSISGFVMAERGGGGRLRACQGDLLKCSPHSGSSPKHNMKWFQQSIDIHVILPTPTISPSSSETFTRVRMKKDRSILEFGDYLSVDGSESEMSALVPPAGALCFAGNLKYVDDTSSENIPTRASDYDDQDNDSRRSIGSDSVFACYDSEYGPEISVAPPPPPPPPVPTPPPRYTRKRCDKPNLRRKSSSFYDNEDDDECECRMTLTQAQVHHRDSYCGSELESVNDYLESHRRRSSSTQTTLSDLRQCLNSYVGSSVGSNASSQSQSRHSPNPFPHLSPYFNFNTGASPSSTLPASTTSSSLIPSPPNNPILLRVNPVSNFTQSRKRSYDTLKKTYSLQCDEPNK</sequence>
<protein>
    <submittedName>
        <fullName evidence="3">Uncharacterized protein</fullName>
    </submittedName>
</protein>
<keyword evidence="2" id="KW-0472">Membrane</keyword>
<feature type="transmembrane region" description="Helical" evidence="2">
    <location>
        <begin position="63"/>
        <end position="82"/>
    </location>
</feature>
<name>A0A8J2LGZ2_9HEXA</name>
<organism evidence="3 4">
    <name type="scientific">Allacma fusca</name>
    <dbReference type="NCBI Taxonomy" id="39272"/>
    <lineage>
        <taxon>Eukaryota</taxon>
        <taxon>Metazoa</taxon>
        <taxon>Ecdysozoa</taxon>
        <taxon>Arthropoda</taxon>
        <taxon>Hexapoda</taxon>
        <taxon>Collembola</taxon>
        <taxon>Symphypleona</taxon>
        <taxon>Sminthuridae</taxon>
        <taxon>Allacma</taxon>
    </lineage>
</organism>
<dbReference type="Proteomes" id="UP000708208">
    <property type="component" value="Unassembled WGS sequence"/>
</dbReference>
<feature type="compositionally biased region" description="Pro residues" evidence="1">
    <location>
        <begin position="316"/>
        <end position="331"/>
    </location>
</feature>
<feature type="compositionally biased region" description="Low complexity" evidence="1">
    <location>
        <begin position="415"/>
        <end position="426"/>
    </location>
</feature>
<keyword evidence="2" id="KW-1133">Transmembrane helix</keyword>
<dbReference type="EMBL" id="CAJVCH010561129">
    <property type="protein sequence ID" value="CAG7831593.1"/>
    <property type="molecule type" value="Genomic_DNA"/>
</dbReference>
<feature type="region of interest" description="Disordered" evidence="1">
    <location>
        <begin position="273"/>
        <end position="297"/>
    </location>
</feature>
<keyword evidence="2" id="KW-0812">Transmembrane</keyword>
<reference evidence="3" key="1">
    <citation type="submission" date="2021-06" db="EMBL/GenBank/DDBJ databases">
        <authorList>
            <person name="Hodson N. C."/>
            <person name="Mongue J. A."/>
            <person name="Jaron S. K."/>
        </authorList>
    </citation>
    <scope>NUCLEOTIDE SEQUENCE</scope>
</reference>
<feature type="compositionally biased region" description="Basic residues" evidence="1">
    <location>
        <begin position="332"/>
        <end position="346"/>
    </location>
</feature>